<comment type="caution">
    <text evidence="12">The sequence shown here is derived from an EMBL/GenBank/DDBJ whole genome shotgun (WGS) entry which is preliminary data.</text>
</comment>
<evidence type="ECO:0000313" key="12">
    <source>
        <dbReference type="EMBL" id="ETO35522.1"/>
    </source>
</evidence>
<feature type="binding site" evidence="9">
    <location>
        <begin position="220"/>
        <end position="224"/>
    </location>
    <ligand>
        <name>GTP</name>
        <dbReference type="ChEBI" id="CHEBI:37565"/>
    </ligand>
</feature>
<evidence type="ECO:0000256" key="8">
    <source>
        <dbReference type="ARBA" id="ARBA00023288"/>
    </source>
</evidence>
<dbReference type="CDD" id="cd00066">
    <property type="entry name" value="G-alpha"/>
    <property type="match status" value="1"/>
</dbReference>
<dbReference type="PRINTS" id="PR00318">
    <property type="entry name" value="GPROTEINA"/>
</dbReference>
<dbReference type="EMBL" id="ASPP01001538">
    <property type="protein sequence ID" value="ETO35522.1"/>
    <property type="molecule type" value="Genomic_DNA"/>
</dbReference>
<keyword evidence="11" id="KW-0812">Transmembrane</keyword>
<dbReference type="AlphaFoldDB" id="X6PCX2"/>
<keyword evidence="13" id="KW-1185">Reference proteome</keyword>
<dbReference type="Proteomes" id="UP000023152">
    <property type="component" value="Unassembled WGS sequence"/>
</dbReference>
<evidence type="ECO:0000256" key="6">
    <source>
        <dbReference type="ARBA" id="ARBA00023139"/>
    </source>
</evidence>
<proteinExistence type="predicted"/>
<protein>
    <submittedName>
        <fullName evidence="12">Guanine nucleotide-binding protein subunit alpha</fullName>
    </submittedName>
</protein>
<dbReference type="OrthoDB" id="5817230at2759"/>
<dbReference type="SMART" id="SM00275">
    <property type="entry name" value="G_alpha"/>
    <property type="match status" value="1"/>
</dbReference>
<name>X6PCX2_RETFI</name>
<evidence type="ECO:0000256" key="10">
    <source>
        <dbReference type="PIRSR" id="PIRSR601019-2"/>
    </source>
</evidence>
<keyword evidence="11" id="KW-1133">Transmembrane helix</keyword>
<evidence type="ECO:0000256" key="4">
    <source>
        <dbReference type="ARBA" id="ARBA00022842"/>
    </source>
</evidence>
<dbReference type="GO" id="GO:0031683">
    <property type="term" value="F:G-protein beta/gamma-subunit complex binding"/>
    <property type="evidence" value="ECO:0007669"/>
    <property type="project" value="InterPro"/>
</dbReference>
<keyword evidence="6" id="KW-0564">Palmitate</keyword>
<dbReference type="PROSITE" id="PS51882">
    <property type="entry name" value="G_ALPHA"/>
    <property type="match status" value="1"/>
</dbReference>
<reference evidence="12 13" key="1">
    <citation type="journal article" date="2013" name="Curr. Biol.">
        <title>The Genome of the Foraminiferan Reticulomyxa filosa.</title>
        <authorList>
            <person name="Glockner G."/>
            <person name="Hulsmann N."/>
            <person name="Schleicher M."/>
            <person name="Noegel A.A."/>
            <person name="Eichinger L."/>
            <person name="Gallinger C."/>
            <person name="Pawlowski J."/>
            <person name="Sierra R."/>
            <person name="Euteneuer U."/>
            <person name="Pillet L."/>
            <person name="Moustafa A."/>
            <person name="Platzer M."/>
            <person name="Groth M."/>
            <person name="Szafranski K."/>
            <person name="Schliwa M."/>
        </authorList>
    </citation>
    <scope>NUCLEOTIDE SEQUENCE [LARGE SCALE GENOMIC DNA]</scope>
</reference>
<dbReference type="InterPro" id="IPR001019">
    <property type="entry name" value="Gprotein_alpha_su"/>
</dbReference>
<dbReference type="InterPro" id="IPR011025">
    <property type="entry name" value="GproteinA_insert"/>
</dbReference>
<keyword evidence="7" id="KW-0807">Transducer</keyword>
<evidence type="ECO:0000313" key="13">
    <source>
        <dbReference type="Proteomes" id="UP000023152"/>
    </source>
</evidence>
<dbReference type="Gene3D" id="3.40.50.300">
    <property type="entry name" value="P-loop containing nucleotide triphosphate hydrolases"/>
    <property type="match status" value="2"/>
</dbReference>
<dbReference type="GO" id="GO:0007188">
    <property type="term" value="P:adenylate cyclase-modulating G protein-coupled receptor signaling pathway"/>
    <property type="evidence" value="ECO:0007669"/>
    <property type="project" value="TreeGrafter"/>
</dbReference>
<dbReference type="SUPFAM" id="SSF52540">
    <property type="entry name" value="P-loop containing nucleoside triphosphate hydrolases"/>
    <property type="match status" value="1"/>
</dbReference>
<keyword evidence="11" id="KW-0472">Membrane</keyword>
<dbReference type="GO" id="GO:0046872">
    <property type="term" value="F:metal ion binding"/>
    <property type="evidence" value="ECO:0007669"/>
    <property type="project" value="UniProtKB-KW"/>
</dbReference>
<feature type="transmembrane region" description="Helical" evidence="11">
    <location>
        <begin position="287"/>
        <end position="311"/>
    </location>
</feature>
<sequence length="413" mass="47415">MGSLCTAGAGTAADQKVAKDIEKNLIRVEKVDKKENKLLLLGTGSSGKSTLFKGLRLVNGSTFDTKEQIDTRHVIRSNIVAAIMTLLQKSQMLYEKDPEQFGDCQVNINDQNIVKAIQVVVSFADESFNDDANMPPTRLEALGNSVSSLWLLPALQQTYENRQNRFSFLDNMEHYFGKVQEIMKLDYIPSDEDVLKSRIRTTGVIEMIYEKDDNIFKICDVGGQRSERKKWIHSFEHVAAVIFVTALNHYSCVLFEDETRNAMHEAMELFDDICNSKWFRKSGNCNFLFFFMYAHPLHFACGLLHVFICIWRNAMYCLNRDDIAGWEGDQWNSTLDYVTKPNVQYTDDPDFLPCYQAALEFILDQFLKINKDPEKTVYHHVTCATDSNSVEYVFWDVQNFVIRANLKRGGLMV</sequence>
<accession>X6PCX2</accession>
<evidence type="ECO:0000256" key="9">
    <source>
        <dbReference type="PIRSR" id="PIRSR601019-1"/>
    </source>
</evidence>
<dbReference type="GO" id="GO:0003924">
    <property type="term" value="F:GTPase activity"/>
    <property type="evidence" value="ECO:0007669"/>
    <property type="project" value="InterPro"/>
</dbReference>
<dbReference type="Pfam" id="PF00503">
    <property type="entry name" value="G-alpha"/>
    <property type="match status" value="1"/>
</dbReference>
<dbReference type="GO" id="GO:0005834">
    <property type="term" value="C:heterotrimeric G-protein complex"/>
    <property type="evidence" value="ECO:0007669"/>
    <property type="project" value="TreeGrafter"/>
</dbReference>
<dbReference type="GO" id="GO:0005737">
    <property type="term" value="C:cytoplasm"/>
    <property type="evidence" value="ECO:0007669"/>
    <property type="project" value="TreeGrafter"/>
</dbReference>
<dbReference type="PANTHER" id="PTHR10218:SF302">
    <property type="entry name" value="GUANINE NUCLEOTIDE-BINDING PROTEIN ALPHA-5 SUBUNIT"/>
    <property type="match status" value="1"/>
</dbReference>
<keyword evidence="3 9" id="KW-0547">Nucleotide-binding</keyword>
<dbReference type="FunFam" id="3.40.50.300:FF:003800">
    <property type="entry name" value="Guanine nucleotide-binding protein G(k) subunit alpha"/>
    <property type="match status" value="1"/>
</dbReference>
<keyword evidence="1" id="KW-0519">Myristate</keyword>
<keyword evidence="4 10" id="KW-0460">Magnesium</keyword>
<keyword evidence="5 9" id="KW-0342">GTP-binding</keyword>
<evidence type="ECO:0000256" key="7">
    <source>
        <dbReference type="ARBA" id="ARBA00023224"/>
    </source>
</evidence>
<gene>
    <name evidence="12" type="ORF">RFI_01540</name>
</gene>
<keyword evidence="8" id="KW-0449">Lipoprotein</keyword>
<feature type="binding site" evidence="10">
    <location>
        <position position="201"/>
    </location>
    <ligand>
        <name>Mg(2+)</name>
        <dbReference type="ChEBI" id="CHEBI:18420"/>
    </ligand>
</feature>
<evidence type="ECO:0000256" key="5">
    <source>
        <dbReference type="ARBA" id="ARBA00023134"/>
    </source>
</evidence>
<evidence type="ECO:0000256" key="3">
    <source>
        <dbReference type="ARBA" id="ARBA00022741"/>
    </source>
</evidence>
<feature type="binding site" evidence="10">
    <location>
        <position position="49"/>
    </location>
    <ligand>
        <name>Mg(2+)</name>
        <dbReference type="ChEBI" id="CHEBI:18420"/>
    </ligand>
</feature>
<dbReference type="SUPFAM" id="SSF47895">
    <property type="entry name" value="Transducin (alpha subunit), insertion domain"/>
    <property type="match status" value="1"/>
</dbReference>
<evidence type="ECO:0000256" key="11">
    <source>
        <dbReference type="SAM" id="Phobius"/>
    </source>
</evidence>
<organism evidence="12 13">
    <name type="scientific">Reticulomyxa filosa</name>
    <dbReference type="NCBI Taxonomy" id="46433"/>
    <lineage>
        <taxon>Eukaryota</taxon>
        <taxon>Sar</taxon>
        <taxon>Rhizaria</taxon>
        <taxon>Retaria</taxon>
        <taxon>Foraminifera</taxon>
        <taxon>Monothalamids</taxon>
        <taxon>Reticulomyxidae</taxon>
        <taxon>Reticulomyxa</taxon>
    </lineage>
</organism>
<feature type="binding site" evidence="9">
    <location>
        <begin position="195"/>
        <end position="201"/>
    </location>
    <ligand>
        <name>GTP</name>
        <dbReference type="ChEBI" id="CHEBI:37565"/>
    </ligand>
</feature>
<keyword evidence="2 10" id="KW-0479">Metal-binding</keyword>
<dbReference type="GO" id="GO:0001664">
    <property type="term" value="F:G protein-coupled receptor binding"/>
    <property type="evidence" value="ECO:0007669"/>
    <property type="project" value="TreeGrafter"/>
</dbReference>
<evidence type="ECO:0000256" key="1">
    <source>
        <dbReference type="ARBA" id="ARBA00022707"/>
    </source>
</evidence>
<dbReference type="PANTHER" id="PTHR10218">
    <property type="entry name" value="GTP-BINDING PROTEIN ALPHA SUBUNIT"/>
    <property type="match status" value="1"/>
</dbReference>
<dbReference type="GO" id="GO:0005525">
    <property type="term" value="F:GTP binding"/>
    <property type="evidence" value="ECO:0007669"/>
    <property type="project" value="UniProtKB-KW"/>
</dbReference>
<evidence type="ECO:0000256" key="2">
    <source>
        <dbReference type="ARBA" id="ARBA00022723"/>
    </source>
</evidence>
<dbReference type="InterPro" id="IPR027417">
    <property type="entry name" value="P-loop_NTPase"/>
</dbReference>